<feature type="domain" description="BD-FAE-like" evidence="3">
    <location>
        <begin position="74"/>
        <end position="259"/>
    </location>
</feature>
<dbReference type="Proteomes" id="UP001499959">
    <property type="component" value="Unassembled WGS sequence"/>
</dbReference>
<dbReference type="PANTHER" id="PTHR48081:SF9">
    <property type="entry name" value="CARBOXYLESTERASE"/>
    <property type="match status" value="1"/>
</dbReference>
<dbReference type="InterPro" id="IPR050300">
    <property type="entry name" value="GDXG_lipolytic_enzyme"/>
</dbReference>
<proteinExistence type="predicted"/>
<gene>
    <name evidence="4" type="ORF">GCM10023307_20890</name>
</gene>
<dbReference type="InterPro" id="IPR049492">
    <property type="entry name" value="BD-FAE-like_dom"/>
</dbReference>
<dbReference type="RefSeq" id="WP_345303262.1">
    <property type="nucleotide sequence ID" value="NZ_BAABJE010000010.1"/>
</dbReference>
<name>A0ABP9BJ37_9GAMM</name>
<feature type="region of interest" description="Disordered" evidence="2">
    <location>
        <begin position="307"/>
        <end position="327"/>
    </location>
</feature>
<evidence type="ECO:0000256" key="1">
    <source>
        <dbReference type="ARBA" id="ARBA00022801"/>
    </source>
</evidence>
<evidence type="ECO:0000313" key="4">
    <source>
        <dbReference type="EMBL" id="GAA4795054.1"/>
    </source>
</evidence>
<evidence type="ECO:0000313" key="5">
    <source>
        <dbReference type="Proteomes" id="UP001499959"/>
    </source>
</evidence>
<protein>
    <submittedName>
        <fullName evidence="4">Alpha/beta hydrolase</fullName>
    </submittedName>
</protein>
<dbReference type="PANTHER" id="PTHR48081">
    <property type="entry name" value="AB HYDROLASE SUPERFAMILY PROTEIN C4A8.06C"/>
    <property type="match status" value="1"/>
</dbReference>
<accession>A0ABP9BJ37</accession>
<keyword evidence="5" id="KW-1185">Reference proteome</keyword>
<evidence type="ECO:0000256" key="2">
    <source>
        <dbReference type="SAM" id="MobiDB-lite"/>
    </source>
</evidence>
<dbReference type="Pfam" id="PF20434">
    <property type="entry name" value="BD-FAE"/>
    <property type="match status" value="1"/>
</dbReference>
<comment type="caution">
    <text evidence="4">The sequence shown here is derived from an EMBL/GenBank/DDBJ whole genome shotgun (WGS) entry which is preliminary data.</text>
</comment>
<keyword evidence="1 4" id="KW-0378">Hydrolase</keyword>
<dbReference type="InterPro" id="IPR029058">
    <property type="entry name" value="AB_hydrolase_fold"/>
</dbReference>
<sequence length="327" mass="35200">MTLRRAFAHVRRRFRRPFRRLFRDGLRPRIVAVAGWSLVFGIAGCQSLAFGVANFGVAEADAHAIHDPTHGLALDVYRPEARTEGPAPVVVFLYGGSWRRGDRASYRFVGRQLARQGMVAIVADYRTAPRAMFPGFVEDAAGAVAWAKRHAAEHGGDPARVFLAGHSAGAQIAALIGTDARYLAAHGLTPRDLAGVIGLSGPYDFGIEGYEDVFGPPAQWPRTQPVNFVDGDEPPFLLIHGTADTVVEPVDSRILADRLRAAGGRAELVWLPEAGHLAPLAALRDPDRQPGMFRAIRTFVGVPDLRSADLGGPDQSVSEPPVPAGKD</sequence>
<evidence type="ECO:0000259" key="3">
    <source>
        <dbReference type="Pfam" id="PF20434"/>
    </source>
</evidence>
<reference evidence="5" key="1">
    <citation type="journal article" date="2019" name="Int. J. Syst. Evol. Microbiol.">
        <title>The Global Catalogue of Microorganisms (GCM) 10K type strain sequencing project: providing services to taxonomists for standard genome sequencing and annotation.</title>
        <authorList>
            <consortium name="The Broad Institute Genomics Platform"/>
            <consortium name="The Broad Institute Genome Sequencing Center for Infectious Disease"/>
            <person name="Wu L."/>
            <person name="Ma J."/>
        </authorList>
    </citation>
    <scope>NUCLEOTIDE SEQUENCE [LARGE SCALE GENOMIC DNA]</scope>
    <source>
        <strain evidence="5">JCM 18204</strain>
    </source>
</reference>
<organism evidence="4 5">
    <name type="scientific">Lysobacter hankyongensis</name>
    <dbReference type="NCBI Taxonomy" id="1176535"/>
    <lineage>
        <taxon>Bacteria</taxon>
        <taxon>Pseudomonadati</taxon>
        <taxon>Pseudomonadota</taxon>
        <taxon>Gammaproteobacteria</taxon>
        <taxon>Lysobacterales</taxon>
        <taxon>Lysobacteraceae</taxon>
        <taxon>Lysobacter</taxon>
    </lineage>
</organism>
<dbReference type="SUPFAM" id="SSF53474">
    <property type="entry name" value="alpha/beta-Hydrolases"/>
    <property type="match status" value="1"/>
</dbReference>
<dbReference type="EMBL" id="BAABJE010000010">
    <property type="protein sequence ID" value="GAA4795054.1"/>
    <property type="molecule type" value="Genomic_DNA"/>
</dbReference>
<dbReference type="Gene3D" id="3.40.50.1820">
    <property type="entry name" value="alpha/beta hydrolase"/>
    <property type="match status" value="1"/>
</dbReference>
<dbReference type="GO" id="GO:0016787">
    <property type="term" value="F:hydrolase activity"/>
    <property type="evidence" value="ECO:0007669"/>
    <property type="project" value="UniProtKB-KW"/>
</dbReference>